<comment type="caution">
    <text evidence="2">The sequence shown here is derived from an EMBL/GenBank/DDBJ whole genome shotgun (WGS) entry which is preliminary data.</text>
</comment>
<reference evidence="2 3" key="1">
    <citation type="submission" date="2024-10" db="EMBL/GenBank/DDBJ databases">
        <title>The Natural Products Discovery Center: Release of the First 8490 Sequenced Strains for Exploring Actinobacteria Biosynthetic Diversity.</title>
        <authorList>
            <person name="Kalkreuter E."/>
            <person name="Kautsar S.A."/>
            <person name="Yang D."/>
            <person name="Bader C.D."/>
            <person name="Teijaro C.N."/>
            <person name="Fluegel L."/>
            <person name="Davis C.M."/>
            <person name="Simpson J.R."/>
            <person name="Lauterbach L."/>
            <person name="Steele A.D."/>
            <person name="Gui C."/>
            <person name="Meng S."/>
            <person name="Li G."/>
            <person name="Viehrig K."/>
            <person name="Ye F."/>
            <person name="Su P."/>
            <person name="Kiefer A.F."/>
            <person name="Nichols A."/>
            <person name="Cepeda A.J."/>
            <person name="Yan W."/>
            <person name="Fan B."/>
            <person name="Jiang Y."/>
            <person name="Adhikari A."/>
            <person name="Zheng C.-J."/>
            <person name="Schuster L."/>
            <person name="Cowan T.M."/>
            <person name="Smanski M.J."/>
            <person name="Chevrette M.G."/>
            <person name="De Carvalho L.P.S."/>
            <person name="Shen B."/>
        </authorList>
    </citation>
    <scope>NUCLEOTIDE SEQUENCE [LARGE SCALE GENOMIC DNA]</scope>
    <source>
        <strain evidence="2 3">NPDC019275</strain>
    </source>
</reference>
<dbReference type="EMBL" id="JBIRYO010000035">
    <property type="protein sequence ID" value="MFI2478226.1"/>
    <property type="molecule type" value="Genomic_DNA"/>
</dbReference>
<sequence>MARRVMLALCAAAVLVPAVAGCEGATEGTPATSTSAAQVALWNPCTEVPDGLLRQLSVDPATEESGVAGVPQSGWEICKWSGQKYFLTVYSTERTLREVRDKPGNVELSDVQIGTRGGTEYRVEGASKDRNCDIVFSAQQGAVSLRIGNRLSDANPQDPCVLAQQAAEVLVPIFPS</sequence>
<name>A0ABW7XAT3_9NOCA</name>
<protein>
    <submittedName>
        <fullName evidence="2">DUF3558 domain-containing protein</fullName>
    </submittedName>
</protein>
<dbReference type="PROSITE" id="PS51257">
    <property type="entry name" value="PROKAR_LIPOPROTEIN"/>
    <property type="match status" value="1"/>
</dbReference>
<dbReference type="InterPro" id="IPR024520">
    <property type="entry name" value="DUF3558"/>
</dbReference>
<evidence type="ECO:0000313" key="3">
    <source>
        <dbReference type="Proteomes" id="UP001611415"/>
    </source>
</evidence>
<evidence type="ECO:0000313" key="2">
    <source>
        <dbReference type="EMBL" id="MFI2478226.1"/>
    </source>
</evidence>
<dbReference type="RefSeq" id="WP_397095717.1">
    <property type="nucleotide sequence ID" value="NZ_JBIRYO010000035.1"/>
</dbReference>
<keyword evidence="3" id="KW-1185">Reference proteome</keyword>
<gene>
    <name evidence="2" type="ORF">ACH49W_33115</name>
</gene>
<dbReference type="Proteomes" id="UP001611415">
    <property type="component" value="Unassembled WGS sequence"/>
</dbReference>
<accession>A0ABW7XAT3</accession>
<proteinExistence type="predicted"/>
<organism evidence="2 3">
    <name type="scientific">Nocardia xishanensis</name>
    <dbReference type="NCBI Taxonomy" id="238964"/>
    <lineage>
        <taxon>Bacteria</taxon>
        <taxon>Bacillati</taxon>
        <taxon>Actinomycetota</taxon>
        <taxon>Actinomycetes</taxon>
        <taxon>Mycobacteriales</taxon>
        <taxon>Nocardiaceae</taxon>
        <taxon>Nocardia</taxon>
    </lineage>
</organism>
<evidence type="ECO:0000256" key="1">
    <source>
        <dbReference type="SAM" id="SignalP"/>
    </source>
</evidence>
<dbReference type="Pfam" id="PF12079">
    <property type="entry name" value="DUF3558"/>
    <property type="match status" value="1"/>
</dbReference>
<feature type="signal peptide" evidence="1">
    <location>
        <begin position="1"/>
        <end position="20"/>
    </location>
</feature>
<feature type="chain" id="PRO_5046874531" evidence="1">
    <location>
        <begin position="21"/>
        <end position="176"/>
    </location>
</feature>
<keyword evidence="1" id="KW-0732">Signal</keyword>